<feature type="compositionally biased region" description="Basic and acidic residues" evidence="1">
    <location>
        <begin position="1"/>
        <end position="11"/>
    </location>
</feature>
<evidence type="ECO:0000256" key="2">
    <source>
        <dbReference type="SAM" id="Phobius"/>
    </source>
</evidence>
<feature type="transmembrane region" description="Helical" evidence="2">
    <location>
        <begin position="103"/>
        <end position="129"/>
    </location>
</feature>
<dbReference type="EMBL" id="JARKIF010000030">
    <property type="protein sequence ID" value="KAJ7612561.1"/>
    <property type="molecule type" value="Genomic_DNA"/>
</dbReference>
<accession>A0AAD7B6W9</accession>
<name>A0AAD7B6W9_9AGAR</name>
<organism evidence="3 4">
    <name type="scientific">Roridomyces roridus</name>
    <dbReference type="NCBI Taxonomy" id="1738132"/>
    <lineage>
        <taxon>Eukaryota</taxon>
        <taxon>Fungi</taxon>
        <taxon>Dikarya</taxon>
        <taxon>Basidiomycota</taxon>
        <taxon>Agaricomycotina</taxon>
        <taxon>Agaricomycetes</taxon>
        <taxon>Agaricomycetidae</taxon>
        <taxon>Agaricales</taxon>
        <taxon>Marasmiineae</taxon>
        <taxon>Mycenaceae</taxon>
        <taxon>Roridomyces</taxon>
    </lineage>
</organism>
<evidence type="ECO:0000313" key="4">
    <source>
        <dbReference type="Proteomes" id="UP001221142"/>
    </source>
</evidence>
<feature type="compositionally biased region" description="Low complexity" evidence="1">
    <location>
        <begin position="12"/>
        <end position="23"/>
    </location>
</feature>
<gene>
    <name evidence="3" type="ORF">FB45DRAFT_301677</name>
</gene>
<sequence>MVTFDGTRRASTDSSSSDSTTIDTEGEWKSQNLPRFEKLKRKFDRANEGDKKSERAARYAEKLVDLMKEFARTHPNAAERAKWEKRADDFKTSRAGGSDGGKILMDIAMGVGIIVAAPFAVAGAVLYGVGRLLTGIGNGLTGGQAGKTFE</sequence>
<evidence type="ECO:0000256" key="1">
    <source>
        <dbReference type="SAM" id="MobiDB-lite"/>
    </source>
</evidence>
<keyword evidence="4" id="KW-1185">Reference proteome</keyword>
<keyword evidence="2" id="KW-0472">Membrane</keyword>
<feature type="region of interest" description="Disordered" evidence="1">
    <location>
        <begin position="1"/>
        <end position="33"/>
    </location>
</feature>
<comment type="caution">
    <text evidence="3">The sequence shown here is derived from an EMBL/GenBank/DDBJ whole genome shotgun (WGS) entry which is preliminary data.</text>
</comment>
<protein>
    <submittedName>
        <fullName evidence="3">Uncharacterized protein</fullName>
    </submittedName>
</protein>
<reference evidence="3" key="1">
    <citation type="submission" date="2023-03" db="EMBL/GenBank/DDBJ databases">
        <title>Massive genome expansion in bonnet fungi (Mycena s.s.) driven by repeated elements and novel gene families across ecological guilds.</title>
        <authorList>
            <consortium name="Lawrence Berkeley National Laboratory"/>
            <person name="Harder C.B."/>
            <person name="Miyauchi S."/>
            <person name="Viragh M."/>
            <person name="Kuo A."/>
            <person name="Thoen E."/>
            <person name="Andreopoulos B."/>
            <person name="Lu D."/>
            <person name="Skrede I."/>
            <person name="Drula E."/>
            <person name="Henrissat B."/>
            <person name="Morin E."/>
            <person name="Kohler A."/>
            <person name="Barry K."/>
            <person name="LaButti K."/>
            <person name="Morin E."/>
            <person name="Salamov A."/>
            <person name="Lipzen A."/>
            <person name="Mereny Z."/>
            <person name="Hegedus B."/>
            <person name="Baldrian P."/>
            <person name="Stursova M."/>
            <person name="Weitz H."/>
            <person name="Taylor A."/>
            <person name="Grigoriev I.V."/>
            <person name="Nagy L.G."/>
            <person name="Martin F."/>
            <person name="Kauserud H."/>
        </authorList>
    </citation>
    <scope>NUCLEOTIDE SEQUENCE</scope>
    <source>
        <strain evidence="3">9284</strain>
    </source>
</reference>
<keyword evidence="2" id="KW-1133">Transmembrane helix</keyword>
<keyword evidence="2" id="KW-0812">Transmembrane</keyword>
<dbReference type="AlphaFoldDB" id="A0AAD7B6W9"/>
<proteinExistence type="predicted"/>
<evidence type="ECO:0000313" key="3">
    <source>
        <dbReference type="EMBL" id="KAJ7612561.1"/>
    </source>
</evidence>
<dbReference type="Proteomes" id="UP001221142">
    <property type="component" value="Unassembled WGS sequence"/>
</dbReference>